<feature type="transmembrane region" description="Helical" evidence="2">
    <location>
        <begin position="201"/>
        <end position="221"/>
    </location>
</feature>
<proteinExistence type="predicted"/>
<name>A0A7V8FTF2_9BURK</name>
<gene>
    <name evidence="3" type="ORF">GAK35_03891</name>
</gene>
<sequence>MFKRLLNRKSAPNPRPGKPSGKAGPAVDHTRIFQKDKLGIVAGLRWVPLTKGEKGKLFNEARAQGDHSYCITPDGTQIGFFSSYPGDHGKGRGALASLALLLGKNYSLGGKEIFAFHVDAERCCLVALRDGQPVPGFDVIGSVEMVAERLNTFLQLADVGSVRRLGAVDLLGNVEEIDWGLVLDEVNAKVRLKKIPDIRKIFAVMAVAAVLFVAVSGAIAYKLAQERKIAEELARIANDPNIVYETKIDGDLAAVTGIGQASLQRMIGGLKQIPLQIKGWRLSKVECNPSLCNASWSRIYGNFAEFGKALPPSAMGQPQYDVFKPEDLASATLVTQHRLEDAGTGNAASAAPPPKLARSALPLRNAVSSKFFSTLQDLSMVDIQIKVEPAQLFAGQGDVSQLVRPVVDAVWTIEGPLWTLDDIVLEDYVALDTLTVDLDADKTAASMEKIRYKLSGKYYAKGKDF</sequence>
<dbReference type="AlphaFoldDB" id="A0A7V8FTF2"/>
<evidence type="ECO:0000313" key="3">
    <source>
        <dbReference type="EMBL" id="KAF1037779.1"/>
    </source>
</evidence>
<evidence type="ECO:0000313" key="4">
    <source>
        <dbReference type="Proteomes" id="UP000462435"/>
    </source>
</evidence>
<evidence type="ECO:0000256" key="2">
    <source>
        <dbReference type="SAM" id="Phobius"/>
    </source>
</evidence>
<evidence type="ECO:0000256" key="1">
    <source>
        <dbReference type="SAM" id="MobiDB-lite"/>
    </source>
</evidence>
<accession>A0A7V8FTF2</accession>
<feature type="region of interest" description="Disordered" evidence="1">
    <location>
        <begin position="1"/>
        <end position="27"/>
    </location>
</feature>
<evidence type="ECO:0008006" key="5">
    <source>
        <dbReference type="Google" id="ProtNLM"/>
    </source>
</evidence>
<keyword evidence="2" id="KW-1133">Transmembrane helix</keyword>
<keyword evidence="2" id="KW-0812">Transmembrane</keyword>
<comment type="caution">
    <text evidence="3">The sequence shown here is derived from an EMBL/GenBank/DDBJ whole genome shotgun (WGS) entry which is preliminary data.</text>
</comment>
<reference evidence="4" key="1">
    <citation type="journal article" date="2020" name="MBio">
        <title>Horizontal gene transfer to a defensive symbiont with a reduced genome amongst a multipartite beetle microbiome.</title>
        <authorList>
            <person name="Waterworth S.C."/>
            <person name="Florez L.V."/>
            <person name="Rees E.R."/>
            <person name="Hertweck C."/>
            <person name="Kaltenpoth M."/>
            <person name="Kwan J.C."/>
        </authorList>
    </citation>
    <scope>NUCLEOTIDE SEQUENCE [LARGE SCALE GENOMIC DNA]</scope>
</reference>
<dbReference type="EMBL" id="WNDX01000176">
    <property type="protein sequence ID" value="KAF1037779.1"/>
    <property type="molecule type" value="Genomic_DNA"/>
</dbReference>
<dbReference type="Pfam" id="PF06864">
    <property type="entry name" value="PAP_PilO"/>
    <property type="match status" value="1"/>
</dbReference>
<dbReference type="Proteomes" id="UP000462435">
    <property type="component" value="Unassembled WGS sequence"/>
</dbReference>
<protein>
    <recommendedName>
        <fullName evidence="5">Type 4b pilus protein PilO2</fullName>
    </recommendedName>
</protein>
<keyword evidence="2" id="KW-0472">Membrane</keyword>
<dbReference type="InterPro" id="IPR009663">
    <property type="entry name" value="PAP_PilO"/>
</dbReference>
<organism evidence="3 4">
    <name type="scientific">Herbaspirillum frisingense</name>
    <dbReference type="NCBI Taxonomy" id="92645"/>
    <lineage>
        <taxon>Bacteria</taxon>
        <taxon>Pseudomonadati</taxon>
        <taxon>Pseudomonadota</taxon>
        <taxon>Betaproteobacteria</taxon>
        <taxon>Burkholderiales</taxon>
        <taxon>Oxalobacteraceae</taxon>
        <taxon>Herbaspirillum</taxon>
    </lineage>
</organism>